<gene>
    <name evidence="2" type="ORF">R0137_10180</name>
</gene>
<keyword evidence="1" id="KW-0472">Membrane</keyword>
<feature type="transmembrane region" description="Helical" evidence="1">
    <location>
        <begin position="28"/>
        <end position="47"/>
    </location>
</feature>
<proteinExistence type="predicted"/>
<keyword evidence="1" id="KW-1133">Transmembrane helix</keyword>
<evidence type="ECO:0000313" key="3">
    <source>
        <dbReference type="Proteomes" id="UP001626549"/>
    </source>
</evidence>
<dbReference type="Pfam" id="PF14316">
    <property type="entry name" value="DUF4381"/>
    <property type="match status" value="1"/>
</dbReference>
<organism evidence="2 3">
    <name type="scientific">Congregibacter brevis</name>
    <dbReference type="NCBI Taxonomy" id="3081201"/>
    <lineage>
        <taxon>Bacteria</taxon>
        <taxon>Pseudomonadati</taxon>
        <taxon>Pseudomonadota</taxon>
        <taxon>Gammaproteobacteria</taxon>
        <taxon>Cellvibrionales</taxon>
        <taxon>Halieaceae</taxon>
        <taxon>Congregibacter</taxon>
    </lineage>
</organism>
<name>A0ABZ0I921_9GAMM</name>
<dbReference type="EMBL" id="CP136865">
    <property type="protein sequence ID" value="WOJ95620.1"/>
    <property type="molecule type" value="Genomic_DNA"/>
</dbReference>
<dbReference type="InterPro" id="IPR025489">
    <property type="entry name" value="DUF4381"/>
</dbReference>
<keyword evidence="1" id="KW-0812">Transmembrane</keyword>
<dbReference type="RefSeq" id="WP_407326324.1">
    <property type="nucleotide sequence ID" value="NZ_CP136865.1"/>
</dbReference>
<protein>
    <submittedName>
        <fullName evidence="2">DUF4381 domain-containing protein</fullName>
    </submittedName>
</protein>
<sequence>MDPESIINMLEPLREPTAVHWWPLAPGWWLLAVLSLGLIAYGLLRLWRFHLRAAPIRAARRAFTALQEKDMPDAERAAALGLLQRRVAIGVAGRRNCAGLTGQAWAEFLNSLAKGKEPYFDGTLADLAYLPAVDRQDCEDALRATGRWLKDMERPR</sequence>
<evidence type="ECO:0000313" key="2">
    <source>
        <dbReference type="EMBL" id="WOJ95620.1"/>
    </source>
</evidence>
<reference evidence="2 3" key="1">
    <citation type="submission" date="2023-10" db="EMBL/GenBank/DDBJ databases">
        <title>Two novel species belonging to the OM43/NOR5 clade.</title>
        <authorList>
            <person name="Park M."/>
        </authorList>
    </citation>
    <scope>NUCLEOTIDE SEQUENCE [LARGE SCALE GENOMIC DNA]</scope>
    <source>
        <strain evidence="2 3">IMCC45268</strain>
    </source>
</reference>
<dbReference type="Proteomes" id="UP001626549">
    <property type="component" value="Chromosome"/>
</dbReference>
<evidence type="ECO:0000256" key="1">
    <source>
        <dbReference type="SAM" id="Phobius"/>
    </source>
</evidence>
<keyword evidence="3" id="KW-1185">Reference proteome</keyword>
<accession>A0ABZ0I921</accession>